<dbReference type="OrthoDB" id="311076at2759"/>
<dbReference type="SUPFAM" id="SSF63411">
    <property type="entry name" value="LuxS/MPP-like metallohydrolase"/>
    <property type="match status" value="4"/>
</dbReference>
<organism evidence="4 5">
    <name type="scientific">Besnoitia besnoiti</name>
    <name type="common">Apicomplexan protozoan</name>
    <dbReference type="NCBI Taxonomy" id="94643"/>
    <lineage>
        <taxon>Eukaryota</taxon>
        <taxon>Sar</taxon>
        <taxon>Alveolata</taxon>
        <taxon>Apicomplexa</taxon>
        <taxon>Conoidasida</taxon>
        <taxon>Coccidia</taxon>
        <taxon>Eucoccidiorida</taxon>
        <taxon>Eimeriorina</taxon>
        <taxon>Sarcocystidae</taxon>
        <taxon>Besnoitia</taxon>
    </lineage>
</organism>
<dbReference type="STRING" id="94643.A0A2A9MH82"/>
<feature type="coiled-coil region" evidence="1">
    <location>
        <begin position="727"/>
        <end position="759"/>
    </location>
</feature>
<evidence type="ECO:0000259" key="3">
    <source>
        <dbReference type="SMART" id="SM01264"/>
    </source>
</evidence>
<dbReference type="InterPro" id="IPR011249">
    <property type="entry name" value="Metalloenz_LuxS/M16"/>
</dbReference>
<feature type="region of interest" description="Disordered" evidence="2">
    <location>
        <begin position="180"/>
        <end position="203"/>
    </location>
</feature>
<dbReference type="PANTHER" id="PTHR43016">
    <property type="entry name" value="PRESEQUENCE PROTEASE"/>
    <property type="match status" value="1"/>
</dbReference>
<reference evidence="4 5" key="1">
    <citation type="submission" date="2017-09" db="EMBL/GenBank/DDBJ databases">
        <title>Genome sequencing of Besnoitia besnoiti strain Bb-Ger1.</title>
        <authorList>
            <person name="Schares G."/>
            <person name="Venepally P."/>
            <person name="Lorenzi H.A."/>
        </authorList>
    </citation>
    <scope>NUCLEOTIDE SEQUENCE [LARGE SCALE GENOMIC DNA]</scope>
    <source>
        <strain evidence="4 5">Bb-Ger1</strain>
    </source>
</reference>
<name>A0A2A9MH82_BESBE</name>
<accession>A0A2A9MH82</accession>
<comment type="caution">
    <text evidence="4">The sequence shown here is derived from an EMBL/GenBank/DDBJ whole genome shotgun (WGS) entry which is preliminary data.</text>
</comment>
<feature type="domain" description="Peptidase M16C associated" evidence="3">
    <location>
        <begin position="716"/>
        <end position="974"/>
    </location>
</feature>
<dbReference type="GO" id="GO:0046872">
    <property type="term" value="F:metal ion binding"/>
    <property type="evidence" value="ECO:0007669"/>
    <property type="project" value="InterPro"/>
</dbReference>
<dbReference type="InterPro" id="IPR055130">
    <property type="entry name" value="PreP_C"/>
</dbReference>
<feature type="compositionally biased region" description="Low complexity" evidence="2">
    <location>
        <begin position="180"/>
        <end position="190"/>
    </location>
</feature>
<gene>
    <name evidence="4" type="ORF">BESB_059000</name>
</gene>
<dbReference type="VEuPathDB" id="ToxoDB:BESB_059000"/>
<evidence type="ECO:0000256" key="1">
    <source>
        <dbReference type="SAM" id="Coils"/>
    </source>
</evidence>
<evidence type="ECO:0000313" key="4">
    <source>
        <dbReference type="EMBL" id="PFH35013.1"/>
    </source>
</evidence>
<dbReference type="Gene3D" id="3.30.830.10">
    <property type="entry name" value="Metalloenzyme, LuxS/M16 peptidase-like"/>
    <property type="match status" value="4"/>
</dbReference>
<sequence length="1325" mass="144745">MTISGASSPLLSSPSSSPPGARLALPAARGVCLKSFLERRVGTISSLFSSSPLHAAAAITVVAAVASHAPSLAPLLASLCVPSAPASAVSLAIPSPQAQIASFVVSNGGFASERNGARSRAVASSSAFSTCEPGFASQYLFSSPLQPDSCRPVFSSSYPHAWPVRPFSVMPAAAITPPGSPAAAPSGIASEPTGAASTSGKSLFASKPPVSHPAFDVLSQEVVPELQLEATQYIHRQTGARVMSIRVPEKEKEKVFCICLRTPVSDSTGVPHILEHSVLCGSKKYPLKEPFADLIKGSLYSFLNAFTYPDRTCYPVSSVNDKDFYNLAGVYIDAVFQPRAVHDPTVLSQEGWRLEATEATSGKTPQAETADQIRLRGDEGEEFADTAAQSKTDLKYQGVVLNEMKGVYSSPLERLERTRMEALFPDIATYRCDSGGNPEQIKTLTFSQFTAFYHRLYHPSNAKIFFWGSDDVMRRLDFVDENLRDLDETKNRDPSIEASTAIPTQPPLPGPVRVQQTYPAPKEQLEDIVSVSWVLDPANFATLSTTERLALGVLSHLLVGTSAGPLYRALMESNLGKEVVGGIDDDLKHVVFSAGLKGEARDAQESEPIAERVEKIILECLQKHAAEGFKEDAVEASVNSVEFQLREFNTGTFPRGLAVILQMMSDWTQDRDPLGSLRFEAPLEELKKQLKAGEPVFERLLYRHFVSNSHRATVHMKADPDEETRREQQEEEEIQRIRATMSKDEIEDLKRQTKDLKAKQMAEDPPEAVATLPTLTRKDVDKEDAEIPTIIRPYLGGRASLLLHPLPTAGILYADWAFPLHDLTLDELRYLSLFARFLTEAGTSTKSETALVHHIGRYTGGIASLSDIRTIGARGDRIADPYDAVGYFVVKGKAVRTRIPELFATMAEVLTDCNLGNARRGKEILKEMVAATESMFLHSGHLIGSLRIGATLTAAGYVAEQRAGYSYLQFVKELRAQAETDWAPIEAKLRGIREKLRRAKTEQILVNLTADEATLEAATSMEQPGGEALHAALSSVRLSGPDNGVFAPVLDGKHPVKPCTWALEMKERNSLLNVVEEGKLGEGFVVPTQVNYVCLGGRLFDTGEPFRGEYSVATRALSTGYLWDNVRVVGGAYGSSFRSDSSGTFLFASYRDPQLAATLERYRGAAEGLRQFAKDVDERGLDRAVLGVIRDLDQPLPNDQKGYTALWQTVAGRTKEDRRRHRKQVLETTVDAISSFADRLGQQLENGGEGEVARKRELEEYELERERIASSALASGDEAGKDASEKRRLVSVVVGSKRAFEEASRQDPSVAYNLKTVMGRGTNEL</sequence>
<dbReference type="Pfam" id="PF08367">
    <property type="entry name" value="M16C_assoc"/>
    <property type="match status" value="1"/>
</dbReference>
<keyword evidence="5" id="KW-1185">Reference proteome</keyword>
<keyword evidence="1" id="KW-0175">Coiled coil</keyword>
<dbReference type="Pfam" id="PF05193">
    <property type="entry name" value="Peptidase_M16_C"/>
    <property type="match status" value="1"/>
</dbReference>
<feature type="region of interest" description="Disordered" evidence="2">
    <location>
        <begin position="490"/>
        <end position="511"/>
    </location>
</feature>
<dbReference type="GO" id="GO:0004222">
    <property type="term" value="F:metalloendopeptidase activity"/>
    <property type="evidence" value="ECO:0007669"/>
    <property type="project" value="TreeGrafter"/>
</dbReference>
<evidence type="ECO:0000256" key="2">
    <source>
        <dbReference type="SAM" id="MobiDB-lite"/>
    </source>
</evidence>
<dbReference type="GeneID" id="40310828"/>
<dbReference type="KEGG" id="bbes:BESB_059000"/>
<dbReference type="InterPro" id="IPR007863">
    <property type="entry name" value="Peptidase_M16_C"/>
</dbReference>
<evidence type="ECO:0000313" key="5">
    <source>
        <dbReference type="Proteomes" id="UP000224006"/>
    </source>
</evidence>
<protein>
    <submittedName>
        <fullName evidence="4">Peptidase M16 inactive domain-containing protein</fullName>
    </submittedName>
</protein>
<dbReference type="Proteomes" id="UP000224006">
    <property type="component" value="Chromosome V"/>
</dbReference>
<dbReference type="GO" id="GO:0016485">
    <property type="term" value="P:protein processing"/>
    <property type="evidence" value="ECO:0007669"/>
    <property type="project" value="TreeGrafter"/>
</dbReference>
<dbReference type="SMART" id="SM01264">
    <property type="entry name" value="M16C_associated"/>
    <property type="match status" value="1"/>
</dbReference>
<dbReference type="PANTHER" id="PTHR43016:SF13">
    <property type="entry name" value="PRESEQUENCE PROTEASE, MITOCHONDRIAL"/>
    <property type="match status" value="1"/>
</dbReference>
<proteinExistence type="predicted"/>
<dbReference type="RefSeq" id="XP_029219022.1">
    <property type="nucleotide sequence ID" value="XM_029364314.1"/>
</dbReference>
<dbReference type="Pfam" id="PF22516">
    <property type="entry name" value="PreP_C"/>
    <property type="match status" value="1"/>
</dbReference>
<dbReference type="InterPro" id="IPR013578">
    <property type="entry name" value="Peptidase_M16C_assoc"/>
</dbReference>
<dbReference type="EMBL" id="NWUJ01000005">
    <property type="protein sequence ID" value="PFH35013.1"/>
    <property type="molecule type" value="Genomic_DNA"/>
</dbReference>